<protein>
    <recommendedName>
        <fullName evidence="2">Urease accessory protein UreH-like transmembrane domain-containing protein</fullName>
    </recommendedName>
</protein>
<dbReference type="PANTHER" id="PTHR42208">
    <property type="entry name" value="HEAVY METAL TRANSPORTER-RELATED"/>
    <property type="match status" value="1"/>
</dbReference>
<feature type="domain" description="Urease accessory protein UreH-like transmembrane" evidence="2">
    <location>
        <begin position="7"/>
        <end position="204"/>
    </location>
</feature>
<gene>
    <name evidence="3" type="ORF">EDC17_101950</name>
</gene>
<keyword evidence="1" id="KW-1133">Transmembrane helix</keyword>
<keyword evidence="4" id="KW-1185">Reference proteome</keyword>
<reference evidence="3 4" key="1">
    <citation type="submission" date="2019-03" db="EMBL/GenBank/DDBJ databases">
        <title>Genomic Encyclopedia of Type Strains, Phase IV (KMG-IV): sequencing the most valuable type-strain genomes for metagenomic binning, comparative biology and taxonomic classification.</title>
        <authorList>
            <person name="Goeker M."/>
        </authorList>
    </citation>
    <scope>NUCLEOTIDE SEQUENCE [LARGE SCALE GENOMIC DNA]</scope>
    <source>
        <strain evidence="3 4">DSM 22362</strain>
    </source>
</reference>
<dbReference type="Proteomes" id="UP000295197">
    <property type="component" value="Unassembled WGS sequence"/>
</dbReference>
<evidence type="ECO:0000313" key="4">
    <source>
        <dbReference type="Proteomes" id="UP000295197"/>
    </source>
</evidence>
<evidence type="ECO:0000256" key="1">
    <source>
        <dbReference type="SAM" id="Phobius"/>
    </source>
</evidence>
<dbReference type="InterPro" id="IPR039447">
    <property type="entry name" value="UreH-like_TM_dom"/>
</dbReference>
<keyword evidence="1" id="KW-0812">Transmembrane</keyword>
<dbReference type="Pfam" id="PF13386">
    <property type="entry name" value="DsbD_2"/>
    <property type="match status" value="1"/>
</dbReference>
<feature type="transmembrane region" description="Helical" evidence="1">
    <location>
        <begin position="51"/>
        <end position="70"/>
    </location>
</feature>
<sequence length="230" mass="25527">MSYNLLAFFMGLFGSIHCTLMCGPLLFALQQNQQLSFAVATNKILYQVGRILTYGFIGLLFGWLGSSVVMKGWQQGFSLVTGAILVLIGLSYAYIHKLPALARFQTQAIQPFAKAMGKWLYKPNGAFIAGMMNGFLPCGMVYMALASAMNADDMVSSFQFMVLFGLGTLPLMLLFSFFTHLPRKLFKFKFASLLPALYILMGVWFLLRGANWDIPYLSPLLNIDGAISCQ</sequence>
<dbReference type="EMBL" id="SMBZ01000019">
    <property type="protein sequence ID" value="TCV13694.1"/>
    <property type="molecule type" value="Genomic_DNA"/>
</dbReference>
<accession>A0A4R3VW38</accession>
<dbReference type="RefSeq" id="WP_132777661.1">
    <property type="nucleotide sequence ID" value="NZ_SMBZ01000019.1"/>
</dbReference>
<evidence type="ECO:0000259" key="2">
    <source>
        <dbReference type="Pfam" id="PF13386"/>
    </source>
</evidence>
<feature type="transmembrane region" description="Helical" evidence="1">
    <location>
        <begin position="157"/>
        <end position="178"/>
    </location>
</feature>
<feature type="transmembrane region" description="Helical" evidence="1">
    <location>
        <begin position="190"/>
        <end position="207"/>
    </location>
</feature>
<keyword evidence="1" id="KW-0472">Membrane</keyword>
<dbReference type="OrthoDB" id="594443at2"/>
<organism evidence="3 4">
    <name type="scientific">Sphingobacterium alimentarium</name>
    <dbReference type="NCBI Taxonomy" id="797292"/>
    <lineage>
        <taxon>Bacteria</taxon>
        <taxon>Pseudomonadati</taxon>
        <taxon>Bacteroidota</taxon>
        <taxon>Sphingobacteriia</taxon>
        <taxon>Sphingobacteriales</taxon>
        <taxon>Sphingobacteriaceae</taxon>
        <taxon>Sphingobacterium</taxon>
    </lineage>
</organism>
<name>A0A4R3VW38_9SPHI</name>
<feature type="transmembrane region" description="Helical" evidence="1">
    <location>
        <begin position="126"/>
        <end position="145"/>
    </location>
</feature>
<feature type="transmembrane region" description="Helical" evidence="1">
    <location>
        <begin position="6"/>
        <end position="30"/>
    </location>
</feature>
<comment type="caution">
    <text evidence="3">The sequence shown here is derived from an EMBL/GenBank/DDBJ whole genome shotgun (WGS) entry which is preliminary data.</text>
</comment>
<dbReference type="PANTHER" id="PTHR42208:SF1">
    <property type="entry name" value="HEAVY METAL TRANSPORTER"/>
    <property type="match status" value="1"/>
</dbReference>
<proteinExistence type="predicted"/>
<feature type="transmembrane region" description="Helical" evidence="1">
    <location>
        <begin position="76"/>
        <end position="95"/>
    </location>
</feature>
<evidence type="ECO:0000313" key="3">
    <source>
        <dbReference type="EMBL" id="TCV13694.1"/>
    </source>
</evidence>
<dbReference type="AlphaFoldDB" id="A0A4R3VW38"/>